<proteinExistence type="predicted"/>
<dbReference type="RefSeq" id="XP_020050584.1">
    <property type="nucleotide sequence ID" value="XM_020191270.1"/>
</dbReference>
<keyword evidence="3" id="KW-1185">Reference proteome</keyword>
<gene>
    <name evidence="2" type="ORF">ASCRUDRAFT_6123</name>
</gene>
<reference evidence="3" key="1">
    <citation type="submission" date="2016-05" db="EMBL/GenBank/DDBJ databases">
        <title>Comparative genomics of biotechnologically important yeasts.</title>
        <authorList>
            <consortium name="DOE Joint Genome Institute"/>
            <person name="Riley R."/>
            <person name="Haridas S."/>
            <person name="Wolfe K.H."/>
            <person name="Lopes M.R."/>
            <person name="Hittinger C.T."/>
            <person name="Goker M."/>
            <person name="Salamov A."/>
            <person name="Wisecaver J."/>
            <person name="Long T.M."/>
            <person name="Aerts A.L."/>
            <person name="Barry K."/>
            <person name="Choi C."/>
            <person name="Clum A."/>
            <person name="Coughlan A.Y."/>
            <person name="Deshpande S."/>
            <person name="Douglass A.P."/>
            <person name="Hanson S.J."/>
            <person name="Klenk H.-P."/>
            <person name="Labutti K."/>
            <person name="Lapidus A."/>
            <person name="Lindquist E."/>
            <person name="Lipzen A."/>
            <person name="Meier-Kolthoff J.P."/>
            <person name="Ohm R.A."/>
            <person name="Otillar R.P."/>
            <person name="Pangilinan J."/>
            <person name="Peng Y."/>
            <person name="Rokas A."/>
            <person name="Rosa C.A."/>
            <person name="Scheuner C."/>
            <person name="Sibirny A.A."/>
            <person name="Slot J.C."/>
            <person name="Stielow J.B."/>
            <person name="Sun H."/>
            <person name="Kurtzman C.P."/>
            <person name="Blackwell M."/>
            <person name="Grigoriev I.V."/>
            <person name="Jeffries T.W."/>
        </authorList>
    </citation>
    <scope>NUCLEOTIDE SEQUENCE [LARGE SCALE GENOMIC DNA]</scope>
    <source>
        <strain evidence="3">DSM 1968</strain>
    </source>
</reference>
<evidence type="ECO:0000256" key="1">
    <source>
        <dbReference type="SAM" id="MobiDB-lite"/>
    </source>
</evidence>
<accession>A0A1D2VRT1</accession>
<protein>
    <submittedName>
        <fullName evidence="2">Uncharacterized protein</fullName>
    </submittedName>
</protein>
<organism evidence="2 3">
    <name type="scientific">Ascoidea rubescens DSM 1968</name>
    <dbReference type="NCBI Taxonomy" id="1344418"/>
    <lineage>
        <taxon>Eukaryota</taxon>
        <taxon>Fungi</taxon>
        <taxon>Dikarya</taxon>
        <taxon>Ascomycota</taxon>
        <taxon>Saccharomycotina</taxon>
        <taxon>Saccharomycetes</taxon>
        <taxon>Ascoideaceae</taxon>
        <taxon>Ascoidea</taxon>
    </lineage>
</organism>
<dbReference type="EMBL" id="KV454475">
    <property type="protein sequence ID" value="ODV64277.1"/>
    <property type="molecule type" value="Genomic_DNA"/>
</dbReference>
<evidence type="ECO:0000313" key="2">
    <source>
        <dbReference type="EMBL" id="ODV64277.1"/>
    </source>
</evidence>
<evidence type="ECO:0000313" key="3">
    <source>
        <dbReference type="Proteomes" id="UP000095038"/>
    </source>
</evidence>
<dbReference type="Proteomes" id="UP000095038">
    <property type="component" value="Unassembled WGS sequence"/>
</dbReference>
<dbReference type="AlphaFoldDB" id="A0A1D2VRT1"/>
<feature type="region of interest" description="Disordered" evidence="1">
    <location>
        <begin position="1"/>
        <end position="58"/>
    </location>
</feature>
<dbReference type="InParanoid" id="A0A1D2VRT1"/>
<sequence length="177" mass="20432">MAMGLFKIKNSRRKSFTLDSASNSNPNPNSNDNTINEVASHSSSERSKGSSSQDSNKKGKLVYMNGKYYRMVPKAKNIQRPAKKIESEETLVETKQFDKYPNKELYPVSRKLTKQLLKNGSIKWKCCKCGNNDNIFELDEYIEKDDLVRPFFQWCDSFCPNCFHNFCSICIENKLVE</sequence>
<feature type="compositionally biased region" description="Low complexity" evidence="1">
    <location>
        <begin position="19"/>
        <end position="33"/>
    </location>
</feature>
<name>A0A1D2VRT1_9ASCO</name>
<dbReference type="GeneID" id="30964906"/>